<keyword evidence="2 3" id="KW-0663">Pyridoxal phosphate</keyword>
<dbReference type="Gene3D" id="3.90.1150.10">
    <property type="entry name" value="Aspartate Aminotransferase, domain 1"/>
    <property type="match status" value="1"/>
</dbReference>
<keyword evidence="6" id="KW-1185">Reference proteome</keyword>
<dbReference type="Pfam" id="PF01053">
    <property type="entry name" value="Cys_Met_Meta_PP"/>
    <property type="match status" value="1"/>
</dbReference>
<dbReference type="InterPro" id="IPR000277">
    <property type="entry name" value="Cys/Met-Metab_PyrdxlP-dep_enz"/>
</dbReference>
<dbReference type="KEGG" id="dgg:DGI_2971"/>
<proteinExistence type="inferred from homology"/>
<evidence type="ECO:0000256" key="2">
    <source>
        <dbReference type="ARBA" id="ARBA00022898"/>
    </source>
</evidence>
<dbReference type="AlphaFoldDB" id="T2GDP4"/>
<dbReference type="HOGENOM" id="CLU_018986_2_0_7"/>
<evidence type="ECO:0000256" key="3">
    <source>
        <dbReference type="PIRSR" id="PIRSR001434-2"/>
    </source>
</evidence>
<evidence type="ECO:0000313" key="6">
    <source>
        <dbReference type="Proteomes" id="UP000016587"/>
    </source>
</evidence>
<organism evidence="5 6">
    <name type="scientific">Megalodesulfovibrio gigas (strain ATCC 19364 / DSM 1382 / NCIMB 9332 / VKM B-1759)</name>
    <name type="common">Desulfovibrio gigas</name>
    <dbReference type="NCBI Taxonomy" id="1121448"/>
    <lineage>
        <taxon>Bacteria</taxon>
        <taxon>Pseudomonadati</taxon>
        <taxon>Thermodesulfobacteriota</taxon>
        <taxon>Desulfovibrionia</taxon>
        <taxon>Desulfovibrionales</taxon>
        <taxon>Desulfovibrionaceae</taxon>
        <taxon>Megalodesulfovibrio</taxon>
    </lineage>
</organism>
<dbReference type="GO" id="GO:0019346">
    <property type="term" value="P:transsulfuration"/>
    <property type="evidence" value="ECO:0007669"/>
    <property type="project" value="InterPro"/>
</dbReference>
<comment type="cofactor">
    <cofactor evidence="1 4">
        <name>pyridoxal 5'-phosphate</name>
        <dbReference type="ChEBI" id="CHEBI:597326"/>
    </cofactor>
</comment>
<evidence type="ECO:0000256" key="1">
    <source>
        <dbReference type="ARBA" id="ARBA00001933"/>
    </source>
</evidence>
<dbReference type="InterPro" id="IPR015424">
    <property type="entry name" value="PyrdxlP-dep_Trfase"/>
</dbReference>
<dbReference type="PANTHER" id="PTHR11808">
    <property type="entry name" value="TRANS-SULFURATION ENZYME FAMILY MEMBER"/>
    <property type="match status" value="1"/>
</dbReference>
<evidence type="ECO:0000313" key="5">
    <source>
        <dbReference type="EMBL" id="AGW14695.1"/>
    </source>
</evidence>
<dbReference type="PATRIC" id="fig|1121448.10.peg.2932"/>
<dbReference type="GO" id="GO:0016846">
    <property type="term" value="F:carbon-sulfur lyase activity"/>
    <property type="evidence" value="ECO:0007669"/>
    <property type="project" value="TreeGrafter"/>
</dbReference>
<evidence type="ECO:0000256" key="4">
    <source>
        <dbReference type="RuleBase" id="RU362118"/>
    </source>
</evidence>
<dbReference type="Gene3D" id="3.40.640.10">
    <property type="entry name" value="Type I PLP-dependent aspartate aminotransferase-like (Major domain)"/>
    <property type="match status" value="1"/>
</dbReference>
<reference evidence="5 6" key="1">
    <citation type="journal article" date="2013" name="J. Bacteriol.">
        <title>Roles of HynAB and Ech, the only two hydrogenases found in the model sulfate reducer Desulfovibrio gigas.</title>
        <authorList>
            <person name="Morais-Silva F.O."/>
            <person name="Santos C.I."/>
            <person name="Rodrigues R."/>
            <person name="Pereira I.A."/>
            <person name="Rodrigues-Pousada C."/>
        </authorList>
    </citation>
    <scope>NUCLEOTIDE SEQUENCE [LARGE SCALE GENOMIC DNA]</scope>
    <source>
        <strain evidence="6">ATCC 19364 / DSM 1382 / NCIMB 9332 / VKM B-1759</strain>
    </source>
</reference>
<dbReference type="PROSITE" id="PS00868">
    <property type="entry name" value="CYS_MET_METAB_PP"/>
    <property type="match status" value="1"/>
</dbReference>
<dbReference type="FunFam" id="3.90.1150.10:FF:000033">
    <property type="entry name" value="Cystathionine gamma-synthase"/>
    <property type="match status" value="1"/>
</dbReference>
<dbReference type="STRING" id="1121448.DGI_2971"/>
<sequence length="395" mass="41823">MFKHASPAGLNTRCVHAGTQRDPLVGAVNTPIHASSSFLHPNENVSQVCYPRYMNIPVQQAVADKMAALESVGLEEDAAAQVRAMPLSTGMAAVSAPLLGLAKAGDHVVLQADLYGGTHWLTLNELPRRGVDFTLVASSDPEAIAAACTPRTRVVYVESPTNPLLKIVDLAAVAAVAKACGAVSAIDNTFATPINQTPLTLGFDVVIHSGTKYLGGHSDLSCGVAVASGEIFDAMFHWAVGVGCTLGMHDCALLERSLKTLALRMERHNDNGMAVAEFLAQHPRVERVHHPGLSTHPGHDIASRQMRGFGAMLSFEPRLTPAEVRAMLARLKVVTPAISLGGVESLVTLPAETSHNKMTPEARQAAGIHDTLIRLSVGIEDAEDIMADLDQALSI</sequence>
<comment type="similarity">
    <text evidence="4">Belongs to the trans-sulfuration enzymes family.</text>
</comment>
<dbReference type="Proteomes" id="UP000016587">
    <property type="component" value="Chromosome"/>
</dbReference>
<dbReference type="CDD" id="cd00614">
    <property type="entry name" value="CGS_like"/>
    <property type="match status" value="1"/>
</dbReference>
<dbReference type="SUPFAM" id="SSF53383">
    <property type="entry name" value="PLP-dependent transferases"/>
    <property type="match status" value="1"/>
</dbReference>
<gene>
    <name evidence="5" type="ORF">DGI_2971</name>
</gene>
<reference evidence="6" key="2">
    <citation type="submission" date="2013-07" db="EMBL/GenBank/DDBJ databases">
        <authorList>
            <person name="Morais-Silva F.O."/>
            <person name="Rezende A.M."/>
            <person name="Pimentel C."/>
            <person name="Resende D.M."/>
            <person name="Santos C.I."/>
            <person name="Clemente C."/>
            <person name="de Oliveira L.M."/>
            <person name="da Silva S.M."/>
            <person name="Costa D.A."/>
            <person name="Varela-Raposo A."/>
            <person name="Horacio E.C.A."/>
            <person name="Matos M."/>
            <person name="Flores O."/>
            <person name="Ruiz J.C."/>
            <person name="Rodrigues-Pousada C."/>
        </authorList>
    </citation>
    <scope>NUCLEOTIDE SEQUENCE [LARGE SCALE GENOMIC DNA]</scope>
    <source>
        <strain evidence="6">ATCC 19364 / DSM 1382 / NCIMB 9332 / VKM B-1759</strain>
    </source>
</reference>
<dbReference type="FunFam" id="3.40.640.10:FF:000046">
    <property type="entry name" value="Cystathionine gamma-lyase"/>
    <property type="match status" value="1"/>
</dbReference>
<protein>
    <submittedName>
        <fullName evidence="5">Putative cystathionine gamma-synthase</fullName>
    </submittedName>
</protein>
<dbReference type="PIRSF" id="PIRSF001434">
    <property type="entry name" value="CGS"/>
    <property type="match status" value="1"/>
</dbReference>
<dbReference type="GO" id="GO:0009086">
    <property type="term" value="P:methionine biosynthetic process"/>
    <property type="evidence" value="ECO:0007669"/>
    <property type="project" value="UniProtKB-ARBA"/>
</dbReference>
<dbReference type="InterPro" id="IPR015421">
    <property type="entry name" value="PyrdxlP-dep_Trfase_major"/>
</dbReference>
<dbReference type="OrthoDB" id="9805807at2"/>
<feature type="modified residue" description="N6-(pyridoxal phosphate)lysine" evidence="3">
    <location>
        <position position="212"/>
    </location>
</feature>
<dbReference type="EMBL" id="CP006585">
    <property type="protein sequence ID" value="AGW14695.1"/>
    <property type="molecule type" value="Genomic_DNA"/>
</dbReference>
<dbReference type="GO" id="GO:0030170">
    <property type="term" value="F:pyridoxal phosphate binding"/>
    <property type="evidence" value="ECO:0007669"/>
    <property type="project" value="InterPro"/>
</dbReference>
<dbReference type="InterPro" id="IPR054542">
    <property type="entry name" value="Cys_met_metab_PP"/>
</dbReference>
<dbReference type="GO" id="GO:0005737">
    <property type="term" value="C:cytoplasm"/>
    <property type="evidence" value="ECO:0007669"/>
    <property type="project" value="TreeGrafter"/>
</dbReference>
<dbReference type="InterPro" id="IPR015422">
    <property type="entry name" value="PyrdxlP-dep_Trfase_small"/>
</dbReference>
<accession>T2GDP4</accession>
<dbReference type="eggNOG" id="COG0626">
    <property type="taxonomic scope" value="Bacteria"/>
</dbReference>
<name>T2GDP4_MEGG1</name>